<dbReference type="EMBL" id="CACSIO010000061">
    <property type="protein sequence ID" value="CAA0124968.1"/>
    <property type="molecule type" value="Genomic_DNA"/>
</dbReference>
<evidence type="ECO:0000313" key="2">
    <source>
        <dbReference type="Proteomes" id="UP000441399"/>
    </source>
</evidence>
<protein>
    <submittedName>
        <fullName evidence="1">Uncharacterized protein</fullName>
    </submittedName>
</protein>
<reference evidence="1 2" key="1">
    <citation type="submission" date="2019-11" db="EMBL/GenBank/DDBJ databases">
        <authorList>
            <person name="Holert J."/>
        </authorList>
    </citation>
    <scope>NUCLEOTIDE SEQUENCE [LARGE SCALE GENOMIC DNA]</scope>
    <source>
        <strain evidence="1">SB11_3</strain>
    </source>
</reference>
<sequence>MISNPRLLSLSDIASEAHAKIQQDFADINPVIGVTQGMRRTGIPADLMTIDCLQSRKRIIVVLHDEQPGVISYQNTFMDQDPGDDFEHLAEQEVTSDVIYQWIKDYFS</sequence>
<accession>A0A5S9QXM9</accession>
<keyword evidence="2" id="KW-1185">Reference proteome</keyword>
<gene>
    <name evidence="1" type="ORF">OPDIPICF_03274</name>
</gene>
<dbReference type="AlphaFoldDB" id="A0A5S9QXM9"/>
<name>A0A5S9QXM9_9GAMM</name>
<evidence type="ECO:0000313" key="1">
    <source>
        <dbReference type="EMBL" id="CAA0124968.1"/>
    </source>
</evidence>
<proteinExistence type="predicted"/>
<organism evidence="1 2">
    <name type="scientific">BD1-7 clade bacterium</name>
    <dbReference type="NCBI Taxonomy" id="2029982"/>
    <lineage>
        <taxon>Bacteria</taxon>
        <taxon>Pseudomonadati</taxon>
        <taxon>Pseudomonadota</taxon>
        <taxon>Gammaproteobacteria</taxon>
        <taxon>Cellvibrionales</taxon>
        <taxon>Spongiibacteraceae</taxon>
        <taxon>BD1-7 clade</taxon>
    </lineage>
</organism>
<dbReference type="Proteomes" id="UP000441399">
    <property type="component" value="Unassembled WGS sequence"/>
</dbReference>